<evidence type="ECO:0000256" key="9">
    <source>
        <dbReference type="ARBA" id="ARBA00023277"/>
    </source>
</evidence>
<evidence type="ECO:0000256" key="6">
    <source>
        <dbReference type="ARBA" id="ARBA00022723"/>
    </source>
</evidence>
<evidence type="ECO:0000256" key="5">
    <source>
        <dbReference type="ARBA" id="ARBA00013078"/>
    </source>
</evidence>
<evidence type="ECO:0000256" key="4">
    <source>
        <dbReference type="ARBA" id="ARBA00006171"/>
    </source>
</evidence>
<organism evidence="11 12">
    <name type="scientific">Solimonas marina</name>
    <dbReference type="NCBI Taxonomy" id="2714601"/>
    <lineage>
        <taxon>Bacteria</taxon>
        <taxon>Pseudomonadati</taxon>
        <taxon>Pseudomonadota</taxon>
        <taxon>Gammaproteobacteria</taxon>
        <taxon>Nevskiales</taxon>
        <taxon>Nevskiaceae</taxon>
        <taxon>Solimonas</taxon>
    </lineage>
</organism>
<dbReference type="InterPro" id="IPR006439">
    <property type="entry name" value="HAD-SF_hydro_IA"/>
</dbReference>
<comment type="pathway">
    <text evidence="3 10">Organic acid metabolism; glycolate biosynthesis; glycolate from 2-phosphoglycolate: step 1/1.</text>
</comment>
<dbReference type="Gene3D" id="3.40.50.1000">
    <property type="entry name" value="HAD superfamily/HAD-like"/>
    <property type="match status" value="1"/>
</dbReference>
<dbReference type="NCBIfam" id="TIGR01449">
    <property type="entry name" value="PGP_bact"/>
    <property type="match status" value="1"/>
</dbReference>
<dbReference type="GO" id="GO:0005975">
    <property type="term" value="P:carbohydrate metabolic process"/>
    <property type="evidence" value="ECO:0007669"/>
    <property type="project" value="InterPro"/>
</dbReference>
<dbReference type="SFLD" id="SFLDG01129">
    <property type="entry name" value="C1.5:_HAD__Beta-PGM__Phosphata"/>
    <property type="match status" value="1"/>
</dbReference>
<keyword evidence="6 10" id="KW-0479">Metal-binding</keyword>
<evidence type="ECO:0000256" key="8">
    <source>
        <dbReference type="ARBA" id="ARBA00022842"/>
    </source>
</evidence>
<comment type="cofactor">
    <cofactor evidence="2 10">
        <name>Mg(2+)</name>
        <dbReference type="ChEBI" id="CHEBI:18420"/>
    </cofactor>
</comment>
<proteinExistence type="inferred from homology"/>
<evidence type="ECO:0000256" key="10">
    <source>
        <dbReference type="HAMAP-Rule" id="MF_00495"/>
    </source>
</evidence>
<dbReference type="SFLD" id="SFLDS00003">
    <property type="entry name" value="Haloacid_Dehalogenase"/>
    <property type="match status" value="1"/>
</dbReference>
<dbReference type="InterPro" id="IPR050155">
    <property type="entry name" value="HAD-like_hydrolase_sf"/>
</dbReference>
<evidence type="ECO:0000313" key="11">
    <source>
        <dbReference type="EMBL" id="NKF23895.1"/>
    </source>
</evidence>
<dbReference type="InterPro" id="IPR023198">
    <property type="entry name" value="PGP-like_dom2"/>
</dbReference>
<dbReference type="SUPFAM" id="SSF56784">
    <property type="entry name" value="HAD-like"/>
    <property type="match status" value="1"/>
</dbReference>
<evidence type="ECO:0000256" key="2">
    <source>
        <dbReference type="ARBA" id="ARBA00001946"/>
    </source>
</evidence>
<dbReference type="GO" id="GO:0046295">
    <property type="term" value="P:glycolate biosynthetic process"/>
    <property type="evidence" value="ECO:0007669"/>
    <property type="project" value="UniProtKB-UniRule"/>
</dbReference>
<comment type="similarity">
    <text evidence="4 10">Belongs to the HAD-like hydrolase superfamily. CbbY/CbbZ/Gph/YieH family.</text>
</comment>
<dbReference type="GO" id="GO:0008967">
    <property type="term" value="F:phosphoglycolate phosphatase activity"/>
    <property type="evidence" value="ECO:0007669"/>
    <property type="project" value="UniProtKB-UniRule"/>
</dbReference>
<dbReference type="Pfam" id="PF00702">
    <property type="entry name" value="Hydrolase"/>
    <property type="match status" value="1"/>
</dbReference>
<feature type="binding site" evidence="10">
    <location>
        <position position="28"/>
    </location>
    <ligand>
        <name>Mg(2+)</name>
        <dbReference type="ChEBI" id="CHEBI:18420"/>
    </ligand>
</feature>
<dbReference type="InterPro" id="IPR023214">
    <property type="entry name" value="HAD_sf"/>
</dbReference>
<comment type="catalytic activity">
    <reaction evidence="1 10">
        <text>2-phosphoglycolate + H2O = glycolate + phosphate</text>
        <dbReference type="Rhea" id="RHEA:14369"/>
        <dbReference type="ChEBI" id="CHEBI:15377"/>
        <dbReference type="ChEBI" id="CHEBI:29805"/>
        <dbReference type="ChEBI" id="CHEBI:43474"/>
        <dbReference type="ChEBI" id="CHEBI:58033"/>
        <dbReference type="EC" id="3.1.3.18"/>
    </reaction>
</comment>
<dbReference type="PANTHER" id="PTHR43434:SF1">
    <property type="entry name" value="PHOSPHOGLYCOLATE PHOSPHATASE"/>
    <property type="match status" value="1"/>
</dbReference>
<dbReference type="NCBIfam" id="TIGR01509">
    <property type="entry name" value="HAD-SF-IA-v3"/>
    <property type="match status" value="1"/>
</dbReference>
<name>A0A969WFQ8_9GAMM</name>
<dbReference type="GO" id="GO:0006281">
    <property type="term" value="P:DNA repair"/>
    <property type="evidence" value="ECO:0007669"/>
    <property type="project" value="TreeGrafter"/>
</dbReference>
<dbReference type="FunFam" id="3.40.50.1000:FF:000022">
    <property type="entry name" value="Phosphoglycolate phosphatase"/>
    <property type="match status" value="1"/>
</dbReference>
<feature type="binding site" evidence="10">
    <location>
        <position position="26"/>
    </location>
    <ligand>
        <name>Mg(2+)</name>
        <dbReference type="ChEBI" id="CHEBI:18420"/>
    </ligand>
</feature>
<feature type="binding site" evidence="10">
    <location>
        <position position="189"/>
    </location>
    <ligand>
        <name>Mg(2+)</name>
        <dbReference type="ChEBI" id="CHEBI:18420"/>
    </ligand>
</feature>
<comment type="function">
    <text evidence="10">Specifically catalyzes the dephosphorylation of 2-phosphoglycolate. Is involved in the dissimilation of the intracellular 2-phosphoglycolate formed during the DNA repair of 3'-phosphoglycolate ends, a major class of DNA lesions induced by oxidative stress.</text>
</comment>
<evidence type="ECO:0000313" key="12">
    <source>
        <dbReference type="Proteomes" id="UP000653472"/>
    </source>
</evidence>
<dbReference type="InterPro" id="IPR036412">
    <property type="entry name" value="HAD-like_sf"/>
</dbReference>
<dbReference type="Gene3D" id="1.10.150.240">
    <property type="entry name" value="Putative phosphatase, domain 2"/>
    <property type="match status" value="1"/>
</dbReference>
<keyword evidence="9 10" id="KW-0119">Carbohydrate metabolism</keyword>
<dbReference type="HAMAP" id="MF_00495">
    <property type="entry name" value="GPH_hydrolase_bact"/>
    <property type="match status" value="1"/>
</dbReference>
<dbReference type="PRINTS" id="PR00413">
    <property type="entry name" value="HADHALOGNASE"/>
</dbReference>
<keyword evidence="7 10" id="KW-0378">Hydrolase</keyword>
<dbReference type="SFLD" id="SFLDG01135">
    <property type="entry name" value="C1.5.6:_HAD__Beta-PGM__Phospha"/>
    <property type="match status" value="1"/>
</dbReference>
<dbReference type="AlphaFoldDB" id="A0A969WFQ8"/>
<sequence length="241" mass="24498">MFEAPDSPGTSPFLPAARRLRGLVFDLDGTLIDSVEDLRAALNRLLAGRGRPPLERSAVQAMVGDGARKLVERALTAAHGAAPDVATLDPALTAFLADYEAAAAVHTRAYPGVREVLTRLRGAGLKLAICTNKPYAASVAVLDALQLSDAFDAVIGGDSTPARKPDPQPLQAALDALGLPPGGAVMIGDGPHDALAAAAAGTGFIGVTYGYGTAGFAALTPAPITIDRFADLPARLGLTGG</sequence>
<keyword evidence="12" id="KW-1185">Reference proteome</keyword>
<protein>
    <recommendedName>
        <fullName evidence="5 10">Phosphoglycolate phosphatase</fullName>
        <shortName evidence="10">PGP</shortName>
        <shortName evidence="10">PGPase</shortName>
        <ecNumber evidence="5 10">3.1.3.18</ecNumber>
    </recommendedName>
</protein>
<dbReference type="EMBL" id="JAAVXB010000010">
    <property type="protein sequence ID" value="NKF23895.1"/>
    <property type="molecule type" value="Genomic_DNA"/>
</dbReference>
<feature type="active site" description="Nucleophile" evidence="10">
    <location>
        <position position="26"/>
    </location>
</feature>
<dbReference type="Proteomes" id="UP000653472">
    <property type="component" value="Unassembled WGS sequence"/>
</dbReference>
<reference evidence="11" key="1">
    <citation type="submission" date="2020-03" db="EMBL/GenBank/DDBJ databases">
        <title>Solimonas marina sp. nov., isolated from deep seawater of the Pacific Ocean.</title>
        <authorList>
            <person name="Liu X."/>
            <person name="Lai Q."/>
            <person name="Sun F."/>
            <person name="Gai Y."/>
            <person name="Li G."/>
            <person name="Shao Z."/>
        </authorList>
    </citation>
    <scope>NUCLEOTIDE SEQUENCE</scope>
    <source>
        <strain evidence="11">C16B3</strain>
    </source>
</reference>
<dbReference type="PANTHER" id="PTHR43434">
    <property type="entry name" value="PHOSPHOGLYCOLATE PHOSPHATASE"/>
    <property type="match status" value="1"/>
</dbReference>
<accession>A0A969WFQ8</accession>
<dbReference type="GO" id="GO:0005829">
    <property type="term" value="C:cytosol"/>
    <property type="evidence" value="ECO:0007669"/>
    <property type="project" value="TreeGrafter"/>
</dbReference>
<comment type="caution">
    <text evidence="11">The sequence shown here is derived from an EMBL/GenBank/DDBJ whole genome shotgun (WGS) entry which is preliminary data.</text>
</comment>
<evidence type="ECO:0000256" key="3">
    <source>
        <dbReference type="ARBA" id="ARBA00004818"/>
    </source>
</evidence>
<dbReference type="GO" id="GO:0046872">
    <property type="term" value="F:metal ion binding"/>
    <property type="evidence" value="ECO:0007669"/>
    <property type="project" value="UniProtKB-KW"/>
</dbReference>
<dbReference type="NCBIfam" id="TIGR01549">
    <property type="entry name" value="HAD-SF-IA-v1"/>
    <property type="match status" value="1"/>
</dbReference>
<gene>
    <name evidence="11" type="primary">gph</name>
    <name evidence="11" type="ORF">G7Y82_16395</name>
</gene>
<evidence type="ECO:0000256" key="7">
    <source>
        <dbReference type="ARBA" id="ARBA00022801"/>
    </source>
</evidence>
<dbReference type="EC" id="3.1.3.18" evidence="5 10"/>
<evidence type="ECO:0000256" key="1">
    <source>
        <dbReference type="ARBA" id="ARBA00000830"/>
    </source>
</evidence>
<keyword evidence="8 10" id="KW-0460">Magnesium</keyword>
<dbReference type="InterPro" id="IPR037512">
    <property type="entry name" value="PGPase_prok"/>
</dbReference>